<feature type="region of interest" description="Disordered" evidence="1">
    <location>
        <begin position="158"/>
        <end position="179"/>
    </location>
</feature>
<gene>
    <name evidence="3" type="ORF">B0F90DRAFT_699330</name>
</gene>
<dbReference type="AlphaFoldDB" id="A0AAD4LUC4"/>
<protein>
    <submittedName>
        <fullName evidence="3">Uncharacterized protein</fullName>
    </submittedName>
</protein>
<evidence type="ECO:0000313" key="3">
    <source>
        <dbReference type="EMBL" id="KAI0289788.1"/>
    </source>
</evidence>
<dbReference type="EMBL" id="WTXG01000279">
    <property type="protein sequence ID" value="KAI0289788.1"/>
    <property type="molecule type" value="Genomic_DNA"/>
</dbReference>
<evidence type="ECO:0000256" key="1">
    <source>
        <dbReference type="SAM" id="MobiDB-lite"/>
    </source>
</evidence>
<feature type="chain" id="PRO_5041906693" evidence="2">
    <location>
        <begin position="29"/>
        <end position="211"/>
    </location>
</feature>
<accession>A0AAD4LUC4</accession>
<organism evidence="3 4">
    <name type="scientific">Multifurca ochricompacta</name>
    <dbReference type="NCBI Taxonomy" id="376703"/>
    <lineage>
        <taxon>Eukaryota</taxon>
        <taxon>Fungi</taxon>
        <taxon>Dikarya</taxon>
        <taxon>Basidiomycota</taxon>
        <taxon>Agaricomycotina</taxon>
        <taxon>Agaricomycetes</taxon>
        <taxon>Russulales</taxon>
        <taxon>Russulaceae</taxon>
        <taxon>Multifurca</taxon>
    </lineage>
</organism>
<evidence type="ECO:0000313" key="4">
    <source>
        <dbReference type="Proteomes" id="UP001203297"/>
    </source>
</evidence>
<keyword evidence="4" id="KW-1185">Reference proteome</keyword>
<dbReference type="Proteomes" id="UP001203297">
    <property type="component" value="Unassembled WGS sequence"/>
</dbReference>
<keyword evidence="2" id="KW-0732">Signal</keyword>
<sequence>MTYNSFLITALLSLFLISFFPAAPSVSAYPSLYSSSSSSSTSRRLTLVSRQSVEPYFPDTPVSCPICARDYPSINSCAQAAPVLANFTSVLFNPGAFIDVIKCSCTNTFQSTFPQCVDCFEQTNQTAVLDTPDLSSLVNNIRKVCAFASSILGNVSNTNGETTPTHSTTTTTPSSTATGTTNAALSGRDGFGGFTALLETSIVVLLGTSLL</sequence>
<feature type="signal peptide" evidence="2">
    <location>
        <begin position="1"/>
        <end position="28"/>
    </location>
</feature>
<name>A0AAD4LUC4_9AGAM</name>
<comment type="caution">
    <text evidence="3">The sequence shown here is derived from an EMBL/GenBank/DDBJ whole genome shotgun (WGS) entry which is preliminary data.</text>
</comment>
<evidence type="ECO:0000256" key="2">
    <source>
        <dbReference type="SAM" id="SignalP"/>
    </source>
</evidence>
<reference evidence="3" key="1">
    <citation type="journal article" date="2022" name="New Phytol.">
        <title>Evolutionary transition to the ectomycorrhizal habit in the genomes of a hyperdiverse lineage of mushroom-forming fungi.</title>
        <authorList>
            <person name="Looney B."/>
            <person name="Miyauchi S."/>
            <person name="Morin E."/>
            <person name="Drula E."/>
            <person name="Courty P.E."/>
            <person name="Kohler A."/>
            <person name="Kuo A."/>
            <person name="LaButti K."/>
            <person name="Pangilinan J."/>
            <person name="Lipzen A."/>
            <person name="Riley R."/>
            <person name="Andreopoulos W."/>
            <person name="He G."/>
            <person name="Johnson J."/>
            <person name="Nolan M."/>
            <person name="Tritt A."/>
            <person name="Barry K.W."/>
            <person name="Grigoriev I.V."/>
            <person name="Nagy L.G."/>
            <person name="Hibbett D."/>
            <person name="Henrissat B."/>
            <person name="Matheny P.B."/>
            <person name="Labbe J."/>
            <person name="Martin F.M."/>
        </authorList>
    </citation>
    <scope>NUCLEOTIDE SEQUENCE</scope>
    <source>
        <strain evidence="3">BPL690</strain>
    </source>
</reference>
<proteinExistence type="predicted"/>